<protein>
    <recommendedName>
        <fullName evidence="2">Inositolphosphotransferase Aur1/Ipt1 domain-containing protein</fullName>
    </recommendedName>
</protein>
<dbReference type="InterPro" id="IPR026841">
    <property type="entry name" value="Aur1/Ipt1"/>
</dbReference>
<keyword evidence="1" id="KW-0472">Membrane</keyword>
<dbReference type="GO" id="GO:0016020">
    <property type="term" value="C:membrane"/>
    <property type="evidence" value="ECO:0007669"/>
    <property type="project" value="UniProtKB-SubCell"/>
</dbReference>
<dbReference type="Proteomes" id="UP000469421">
    <property type="component" value="Unassembled WGS sequence"/>
</dbReference>
<feature type="transmembrane region" description="Helical" evidence="1">
    <location>
        <begin position="44"/>
        <end position="67"/>
    </location>
</feature>
<keyword evidence="1" id="KW-0812">Transmembrane</keyword>
<evidence type="ECO:0000256" key="1">
    <source>
        <dbReference type="SAM" id="Phobius"/>
    </source>
</evidence>
<name>A0A6N7LQ64_9GAMM</name>
<feature type="transmembrane region" description="Helical" evidence="1">
    <location>
        <begin position="150"/>
        <end position="168"/>
    </location>
</feature>
<feature type="transmembrane region" description="Helical" evidence="1">
    <location>
        <begin position="174"/>
        <end position="193"/>
    </location>
</feature>
<dbReference type="Pfam" id="PF14378">
    <property type="entry name" value="PAP2_3"/>
    <property type="match status" value="1"/>
</dbReference>
<evidence type="ECO:0000259" key="2">
    <source>
        <dbReference type="Pfam" id="PF14378"/>
    </source>
</evidence>
<keyword evidence="4" id="KW-1185">Reference proteome</keyword>
<sequence>MQPLLGYPVLTWLINVVYNFWFFIMFLVLFWQMLDAANEVRRRVFLLCFVLIWAVNGSLLAALFSSAGPCFLDRLLPGEPNPFAGLMAYLNEVNQSFPVWALPTQDALWGLYESNAMGIGAGISAMPSMHVSVAWLIFLLVRKEVAWMKWLGRIFVSFILVGSVHLGWHYAVDGYVAILTTTLIWWLVSWAAAAGEARDAPELCRD</sequence>
<comment type="caution">
    <text evidence="3">The sequence shown here is derived from an EMBL/GenBank/DDBJ whole genome shotgun (WGS) entry which is preliminary data.</text>
</comment>
<reference evidence="3 4" key="1">
    <citation type="submission" date="2019-10" db="EMBL/GenBank/DDBJ databases">
        <title>Alcanivorax sp.PA15-N-34 draft genome sequence.</title>
        <authorList>
            <person name="Liao X."/>
            <person name="Shao Z."/>
        </authorList>
    </citation>
    <scope>NUCLEOTIDE SEQUENCE [LARGE SCALE GENOMIC DNA]</scope>
    <source>
        <strain evidence="3 4">PA15-N-34</strain>
    </source>
</reference>
<dbReference type="AlphaFoldDB" id="A0A6N7LQ64"/>
<organism evidence="3 4">
    <name type="scientific">Alcanivorax sediminis</name>
    <dbReference type="NCBI Taxonomy" id="2663008"/>
    <lineage>
        <taxon>Bacteria</taxon>
        <taxon>Pseudomonadati</taxon>
        <taxon>Pseudomonadota</taxon>
        <taxon>Gammaproteobacteria</taxon>
        <taxon>Oceanospirillales</taxon>
        <taxon>Alcanivoracaceae</taxon>
        <taxon>Alcanivorax</taxon>
    </lineage>
</organism>
<keyword evidence="1" id="KW-1133">Transmembrane helix</keyword>
<accession>A0A6N7LQ64</accession>
<feature type="domain" description="Inositolphosphotransferase Aur1/Ipt1" evidence="2">
    <location>
        <begin position="4"/>
        <end position="187"/>
    </location>
</feature>
<dbReference type="EMBL" id="WIRE01000001">
    <property type="protein sequence ID" value="MQX52399.1"/>
    <property type="molecule type" value="Genomic_DNA"/>
</dbReference>
<proteinExistence type="predicted"/>
<evidence type="ECO:0000313" key="3">
    <source>
        <dbReference type="EMBL" id="MQX52399.1"/>
    </source>
</evidence>
<dbReference type="RefSeq" id="WP_153499118.1">
    <property type="nucleotide sequence ID" value="NZ_WIRE01000001.1"/>
</dbReference>
<feature type="transmembrane region" description="Helical" evidence="1">
    <location>
        <begin position="12"/>
        <end position="32"/>
    </location>
</feature>
<gene>
    <name evidence="3" type="ORF">GFN93_04005</name>
</gene>
<evidence type="ECO:0000313" key="4">
    <source>
        <dbReference type="Proteomes" id="UP000469421"/>
    </source>
</evidence>
<feature type="transmembrane region" description="Helical" evidence="1">
    <location>
        <begin position="116"/>
        <end position="138"/>
    </location>
</feature>